<dbReference type="SUPFAM" id="SSF46689">
    <property type="entry name" value="Homeodomain-like"/>
    <property type="match status" value="1"/>
</dbReference>
<evidence type="ECO:0000313" key="8">
    <source>
        <dbReference type="Proteomes" id="UP000694844"/>
    </source>
</evidence>
<name>A0A8B8EYV3_CRAVI</name>
<feature type="compositionally biased region" description="Basic and acidic residues" evidence="6">
    <location>
        <begin position="397"/>
        <end position="418"/>
    </location>
</feature>
<feature type="compositionally biased region" description="Basic and acidic residues" evidence="6">
    <location>
        <begin position="354"/>
        <end position="364"/>
    </location>
</feature>
<dbReference type="InterPro" id="IPR009057">
    <property type="entry name" value="Homeodomain-like_sf"/>
</dbReference>
<dbReference type="GO" id="GO:0010833">
    <property type="term" value="P:telomere maintenance via telomere lengthening"/>
    <property type="evidence" value="ECO:0007669"/>
    <property type="project" value="UniProtKB-UniRule"/>
</dbReference>
<dbReference type="InterPro" id="IPR017956">
    <property type="entry name" value="AT_hook_DNA-bd_motif"/>
</dbReference>
<comment type="similarity">
    <text evidence="1 5">Belongs to the RAP1 family.</text>
</comment>
<gene>
    <name evidence="9" type="primary">LOC111137832</name>
</gene>
<feature type="region of interest" description="Disordered" evidence="6">
    <location>
        <begin position="202"/>
        <end position="293"/>
    </location>
</feature>
<dbReference type="GeneID" id="111137832"/>
<keyword evidence="3 5" id="KW-0779">Telomere</keyword>
<comment type="subcellular location">
    <subcellularLocation>
        <location evidence="5">Nucleus</location>
    </subcellularLocation>
    <subcellularLocation>
        <location evidence="5">Chromosome</location>
        <location evidence="5">Telomere</location>
    </subcellularLocation>
</comment>
<evidence type="ECO:0000256" key="3">
    <source>
        <dbReference type="ARBA" id="ARBA00022895"/>
    </source>
</evidence>
<dbReference type="KEGG" id="cvn:111137832"/>
<reference evidence="9" key="1">
    <citation type="submission" date="2025-08" db="UniProtKB">
        <authorList>
            <consortium name="RefSeq"/>
        </authorList>
    </citation>
    <scope>IDENTIFICATION</scope>
    <source>
        <tissue evidence="9">Whole sample</tissue>
    </source>
</reference>
<feature type="region of interest" description="Disordered" evidence="6">
    <location>
        <begin position="311"/>
        <end position="509"/>
    </location>
</feature>
<dbReference type="PANTHER" id="PTHR16466">
    <property type="entry name" value="TELOMERE REPEAT-BINDING FACTOR 2-INTERACTING PROTEIN 1"/>
    <property type="match status" value="1"/>
</dbReference>
<dbReference type="GO" id="GO:0070187">
    <property type="term" value="C:shelterin complex"/>
    <property type="evidence" value="ECO:0007669"/>
    <property type="project" value="TreeGrafter"/>
</dbReference>
<feature type="compositionally biased region" description="Acidic residues" evidence="6">
    <location>
        <begin position="549"/>
        <end position="561"/>
    </location>
</feature>
<feature type="compositionally biased region" description="Basic and acidic residues" evidence="6">
    <location>
        <begin position="205"/>
        <end position="230"/>
    </location>
</feature>
<keyword evidence="5" id="KW-0010">Activator</keyword>
<dbReference type="Proteomes" id="UP000694844">
    <property type="component" value="Chromosome 5"/>
</dbReference>
<feature type="compositionally biased region" description="Basic and acidic residues" evidence="6">
    <location>
        <begin position="378"/>
        <end position="389"/>
    </location>
</feature>
<dbReference type="Gene3D" id="1.10.10.60">
    <property type="entry name" value="Homeodomain-like"/>
    <property type="match status" value="1"/>
</dbReference>
<feature type="compositionally biased region" description="Polar residues" evidence="6">
    <location>
        <begin position="326"/>
        <end position="345"/>
    </location>
</feature>
<feature type="compositionally biased region" description="Basic and acidic residues" evidence="6">
    <location>
        <begin position="454"/>
        <end position="469"/>
    </location>
</feature>
<keyword evidence="8" id="KW-1185">Reference proteome</keyword>
<keyword evidence="5" id="KW-0804">Transcription</keyword>
<dbReference type="InterPro" id="IPR039595">
    <property type="entry name" value="TE2IP/Rap1"/>
</dbReference>
<dbReference type="OrthoDB" id="435460at2759"/>
<dbReference type="PANTHER" id="PTHR16466:SF6">
    <property type="entry name" value="TELOMERIC REPEAT-BINDING FACTOR 2-INTERACTING PROTEIN 1"/>
    <property type="match status" value="1"/>
</dbReference>
<keyword evidence="2 5" id="KW-0158">Chromosome</keyword>
<sequence length="772" mass="87378">MVKNTPKKVFQDEKNNPIVFYFRPCAARSRIHPIVEEHGGQITARFALNAIKLANDEDYLVSDDYYSVRYIEDCVKANKLLEKDKYKLQPRRMVIRDASDEEVSDISIDDDAPLKLVANSKYLQGRKTYKYKEDMEILNFIIKENYHDRVGGNTIWEEMEALEITKHSGPSMNSRFRKNLKFNLHLYPIPLKDKLKLNPHYEATSQEKKSPPEQQHKPRTPQKEAGKECEPTSPATRVLPSTPKTSTPMKQNIETAQSKHKHGLTSPSPQKVASEEKSKYFSESISDNSGEASNTIIIKRSKGKVALQFVTGTKKQIPVADKQDSPSKLNTAQSDETPDDLSQGSPMRKRGRPRKTEDSEKPDDLSQGSPMRKRGRPRKTEDSVEKSPKLDIAPSKTSDRLRKRMMNENEDKNTEPPKESSPSKLKKGDLDETRSSSRTRKPPQRYLSSSPQKELQKKSESTEVTRQSDKGSSSPPKQDKRSHKTLYRAEGSTLTPSQVNNGVDSPGLKGSKITSVDCMFKKSNTVTGGDGQKTIPKSKPEEAANCLDDSVDADELEDDFDKELMKRVAKTSTQVSDDEAGKTPDDLSQGSPVRKRERLRKIQDPAPKARLKSKIADKEQNGEKNLASEGPRPGKNLSKQTEKARQKSGSPKKKTRTSYVTVFDDDDEDIVTEIAPEKMETENMMKEAELKDLINKLCSEYQLTVHQVQYILYINSGDVNDTLEWLRTSGERNGKVTWDVMDDDKLDGDLDQLYRKYGETAVQNRLLFLDQV</sequence>
<feature type="region of interest" description="Disordered" evidence="6">
    <location>
        <begin position="523"/>
        <end position="657"/>
    </location>
</feature>
<dbReference type="Pfam" id="PF02178">
    <property type="entry name" value="AT_hook"/>
    <property type="match status" value="2"/>
</dbReference>
<comment type="function">
    <text evidence="5">Acts both as a regulator of telomere function and as a transcription regulator. Involved in the regulation of telomere length and protection as a component of the shelterin complex (telosome). Does not bind DNA directly: recruited to telomeric double-stranded 5'-TTAGGG-3' repeats via its interaction with terf2. Independently of its function in telomeres, also acts as a transcription regulator: recruited to extratelomeric 5'-TTAGGG-3' sites via its association with terf2 or other factors, and regulates gene expression.</text>
</comment>
<accession>A0A8B8EYV3</accession>
<feature type="compositionally biased region" description="Basic and acidic residues" evidence="6">
    <location>
        <begin position="426"/>
        <end position="435"/>
    </location>
</feature>
<organism evidence="8 9">
    <name type="scientific">Crassostrea virginica</name>
    <name type="common">Eastern oyster</name>
    <dbReference type="NCBI Taxonomy" id="6565"/>
    <lineage>
        <taxon>Eukaryota</taxon>
        <taxon>Metazoa</taxon>
        <taxon>Spiralia</taxon>
        <taxon>Lophotrochozoa</taxon>
        <taxon>Mollusca</taxon>
        <taxon>Bivalvia</taxon>
        <taxon>Autobranchia</taxon>
        <taxon>Pteriomorphia</taxon>
        <taxon>Ostreida</taxon>
        <taxon>Ostreoidea</taxon>
        <taxon>Ostreidae</taxon>
        <taxon>Crassostrea</taxon>
    </lineage>
</organism>
<dbReference type="GO" id="GO:0006355">
    <property type="term" value="P:regulation of DNA-templated transcription"/>
    <property type="evidence" value="ECO:0007669"/>
    <property type="project" value="UniProtKB-UniRule"/>
</dbReference>
<evidence type="ECO:0000256" key="1">
    <source>
        <dbReference type="ARBA" id="ARBA00010467"/>
    </source>
</evidence>
<protein>
    <recommendedName>
        <fullName evidence="5">Telomeric repeat-binding factor 2-interacting protein 1</fullName>
        <shortName evidence="5">TERF2-interacting telomeric protein 1</shortName>
    </recommendedName>
    <alternativeName>
        <fullName evidence="5">Repressor/activator protein 1 homolog</fullName>
    </alternativeName>
</protein>
<evidence type="ECO:0000256" key="6">
    <source>
        <dbReference type="SAM" id="MobiDB-lite"/>
    </source>
</evidence>
<dbReference type="InterPro" id="IPR001357">
    <property type="entry name" value="BRCT_dom"/>
</dbReference>
<dbReference type="GO" id="GO:0031848">
    <property type="term" value="P:protection from non-homologous end joining at telomere"/>
    <property type="evidence" value="ECO:0007669"/>
    <property type="project" value="TreeGrafter"/>
</dbReference>
<feature type="domain" description="BRCT" evidence="7">
    <location>
        <begin position="28"/>
        <end position="88"/>
    </location>
</feature>
<dbReference type="Pfam" id="PF16589">
    <property type="entry name" value="BRCT_2"/>
    <property type="match status" value="1"/>
</dbReference>
<dbReference type="RefSeq" id="XP_022345230.1">
    <property type="nucleotide sequence ID" value="XM_022489522.1"/>
</dbReference>
<evidence type="ECO:0000256" key="5">
    <source>
        <dbReference type="RuleBase" id="RU367107"/>
    </source>
</evidence>
<evidence type="ECO:0000259" key="7">
    <source>
        <dbReference type="PROSITE" id="PS50172"/>
    </source>
</evidence>
<feature type="compositionally biased region" description="Polar residues" evidence="6">
    <location>
        <begin position="242"/>
        <end position="256"/>
    </location>
</feature>
<dbReference type="PROSITE" id="PS50172">
    <property type="entry name" value="BRCT"/>
    <property type="match status" value="1"/>
</dbReference>
<feature type="compositionally biased region" description="Polar residues" evidence="6">
    <location>
        <begin position="281"/>
        <end position="293"/>
    </location>
</feature>
<dbReference type="GO" id="GO:0042162">
    <property type="term" value="F:telomeric DNA binding"/>
    <property type="evidence" value="ECO:0007669"/>
    <property type="project" value="TreeGrafter"/>
</dbReference>
<comment type="subunit">
    <text evidence="5">Homodimer.</text>
</comment>
<dbReference type="AlphaFoldDB" id="A0A8B8EYV3"/>
<evidence type="ECO:0000256" key="2">
    <source>
        <dbReference type="ARBA" id="ARBA00022454"/>
    </source>
</evidence>
<feature type="compositionally biased region" description="Polar residues" evidence="6">
    <location>
        <begin position="492"/>
        <end position="503"/>
    </location>
</feature>
<evidence type="ECO:0000256" key="4">
    <source>
        <dbReference type="ARBA" id="ARBA00023242"/>
    </source>
</evidence>
<dbReference type="Pfam" id="PF08914">
    <property type="entry name" value="Myb_Rap1"/>
    <property type="match status" value="1"/>
</dbReference>
<keyword evidence="5" id="KW-0805">Transcription regulation</keyword>
<keyword evidence="4 5" id="KW-0539">Nucleus</keyword>
<evidence type="ECO:0000313" key="9">
    <source>
        <dbReference type="RefSeq" id="XP_022345230.1"/>
    </source>
</evidence>
<dbReference type="InterPro" id="IPR015010">
    <property type="entry name" value="TERF2IP_Myb"/>
</dbReference>
<proteinExistence type="inferred from homology"/>
<dbReference type="SMART" id="SM00384">
    <property type="entry name" value="AT_hook"/>
    <property type="match status" value="2"/>
</dbReference>